<keyword evidence="4" id="KW-1185">Reference proteome</keyword>
<dbReference type="InterPro" id="IPR057678">
    <property type="entry name" value="DUF7918"/>
</dbReference>
<proteinExistence type="predicted"/>
<protein>
    <recommendedName>
        <fullName evidence="2">DUF7918 domain-containing protein</fullName>
    </recommendedName>
</protein>
<dbReference type="HOGENOM" id="CLU_060356_3_1_1"/>
<gene>
    <name evidence="3" type="ORF">BOTBODRAFT_174393</name>
</gene>
<name>A0A067MSS3_BOTB1</name>
<dbReference type="PANTHER" id="PTHR36223:SF1">
    <property type="entry name" value="TRANSCRIPTION ELONGATION FACTOR EAF N-TERMINAL DOMAIN-CONTAINING PROTEIN"/>
    <property type="match status" value="1"/>
</dbReference>
<reference evidence="4" key="1">
    <citation type="journal article" date="2014" name="Proc. Natl. Acad. Sci. U.S.A.">
        <title>Extensive sampling of basidiomycete genomes demonstrates inadequacy of the white-rot/brown-rot paradigm for wood decay fungi.</title>
        <authorList>
            <person name="Riley R."/>
            <person name="Salamov A.A."/>
            <person name="Brown D.W."/>
            <person name="Nagy L.G."/>
            <person name="Floudas D."/>
            <person name="Held B.W."/>
            <person name="Levasseur A."/>
            <person name="Lombard V."/>
            <person name="Morin E."/>
            <person name="Otillar R."/>
            <person name="Lindquist E.A."/>
            <person name="Sun H."/>
            <person name="LaButti K.M."/>
            <person name="Schmutz J."/>
            <person name="Jabbour D."/>
            <person name="Luo H."/>
            <person name="Baker S.E."/>
            <person name="Pisabarro A.G."/>
            <person name="Walton J.D."/>
            <person name="Blanchette R.A."/>
            <person name="Henrissat B."/>
            <person name="Martin F."/>
            <person name="Cullen D."/>
            <person name="Hibbett D.S."/>
            <person name="Grigoriev I.V."/>
        </authorList>
    </citation>
    <scope>NUCLEOTIDE SEQUENCE [LARGE SCALE GENOMIC DNA]</scope>
    <source>
        <strain evidence="4">FD-172 SS1</strain>
    </source>
</reference>
<dbReference type="Proteomes" id="UP000027195">
    <property type="component" value="Unassembled WGS sequence"/>
</dbReference>
<feature type="domain" description="DUF7918" evidence="2">
    <location>
        <begin position="9"/>
        <end position="209"/>
    </location>
</feature>
<accession>A0A067MSS3</accession>
<sequence>MPTLRGFSAWIMSEGKELQEFKPEIQGDDDSSISCWIPSEEGKKFEVHWRDIHGGIPTSGDVNIDGSLVGGRLSLHGLKRTTLCVKGLEISDHERQPFLFSKLQTTDDESANVHVGPDFGAISLSIWRVVIGQRKAHKPKPRQTDVQSPVHERSKKAGCHVVAFAAPEPASVRTWSTKPYSPDDAKRPFVKFVFRYRPLDLLRANEIAPPLKPKPTQTSSNRHAVIKIEDSDEEDLVDDEEIQALKEKLKKMEARKRKSDDKGGQSSKRVKVEQIDFSKHFTPGEIIDLT</sequence>
<dbReference type="PANTHER" id="PTHR36223">
    <property type="entry name" value="BETA-LACTAMASE-TYPE TRANSPEPTIDASE FOLD DOMAIN CONTAINING PROTEIN"/>
    <property type="match status" value="1"/>
</dbReference>
<dbReference type="Pfam" id="PF25534">
    <property type="entry name" value="DUF7918"/>
    <property type="match status" value="1"/>
</dbReference>
<evidence type="ECO:0000313" key="3">
    <source>
        <dbReference type="EMBL" id="KDQ14877.1"/>
    </source>
</evidence>
<dbReference type="OrthoDB" id="3364132at2759"/>
<evidence type="ECO:0000313" key="4">
    <source>
        <dbReference type="Proteomes" id="UP000027195"/>
    </source>
</evidence>
<organism evidence="3 4">
    <name type="scientific">Botryobasidium botryosum (strain FD-172 SS1)</name>
    <dbReference type="NCBI Taxonomy" id="930990"/>
    <lineage>
        <taxon>Eukaryota</taxon>
        <taxon>Fungi</taxon>
        <taxon>Dikarya</taxon>
        <taxon>Basidiomycota</taxon>
        <taxon>Agaricomycotina</taxon>
        <taxon>Agaricomycetes</taxon>
        <taxon>Cantharellales</taxon>
        <taxon>Botryobasidiaceae</taxon>
        <taxon>Botryobasidium</taxon>
    </lineage>
</organism>
<feature type="compositionally biased region" description="Basic and acidic residues" evidence="1">
    <location>
        <begin position="249"/>
        <end position="263"/>
    </location>
</feature>
<dbReference type="EMBL" id="KL198035">
    <property type="protein sequence ID" value="KDQ14877.1"/>
    <property type="molecule type" value="Genomic_DNA"/>
</dbReference>
<evidence type="ECO:0000259" key="2">
    <source>
        <dbReference type="Pfam" id="PF25534"/>
    </source>
</evidence>
<evidence type="ECO:0000256" key="1">
    <source>
        <dbReference type="SAM" id="MobiDB-lite"/>
    </source>
</evidence>
<dbReference type="AlphaFoldDB" id="A0A067MSS3"/>
<dbReference type="InParanoid" id="A0A067MSS3"/>
<feature type="region of interest" description="Disordered" evidence="1">
    <location>
        <begin position="249"/>
        <end position="274"/>
    </location>
</feature>
<dbReference type="STRING" id="930990.A0A067MSS3"/>